<evidence type="ECO:0000313" key="1">
    <source>
        <dbReference type="EMBL" id="RXW13824.1"/>
    </source>
</evidence>
<sequence length="135" mass="14529">MGLFSVHLFSEPDKSNYSGVEDDAVDIGQLFRGQVFSYAIDQVLQLSEEQLAKVDQPVCAFLLVLSCSLDVSPTASIQSNMSSNNSEDEFCSSIPPGADTATLRSAAQYGLAKGSLVSTVIHEQEWGRLTFGFLG</sequence>
<organism evidence="1 2">
    <name type="scientific">Candolleomyces aberdarensis</name>
    <dbReference type="NCBI Taxonomy" id="2316362"/>
    <lineage>
        <taxon>Eukaryota</taxon>
        <taxon>Fungi</taxon>
        <taxon>Dikarya</taxon>
        <taxon>Basidiomycota</taxon>
        <taxon>Agaricomycotina</taxon>
        <taxon>Agaricomycetes</taxon>
        <taxon>Agaricomycetidae</taxon>
        <taxon>Agaricales</taxon>
        <taxon>Agaricineae</taxon>
        <taxon>Psathyrellaceae</taxon>
        <taxon>Candolleomyces</taxon>
    </lineage>
</organism>
<dbReference type="Proteomes" id="UP000290288">
    <property type="component" value="Unassembled WGS sequence"/>
</dbReference>
<protein>
    <submittedName>
        <fullName evidence="1">Uncharacterized protein</fullName>
    </submittedName>
</protein>
<proteinExistence type="predicted"/>
<accession>A0A4Q2D616</accession>
<dbReference type="OrthoDB" id="2963168at2759"/>
<reference evidence="1 2" key="1">
    <citation type="submission" date="2019-01" db="EMBL/GenBank/DDBJ databases">
        <title>Draft genome sequence of Psathyrella aberdarensis IHI B618.</title>
        <authorList>
            <person name="Buettner E."/>
            <person name="Kellner H."/>
        </authorList>
    </citation>
    <scope>NUCLEOTIDE SEQUENCE [LARGE SCALE GENOMIC DNA]</scope>
    <source>
        <strain evidence="1 2">IHI B618</strain>
    </source>
</reference>
<comment type="caution">
    <text evidence="1">The sequence shown here is derived from an EMBL/GenBank/DDBJ whole genome shotgun (WGS) entry which is preliminary data.</text>
</comment>
<evidence type="ECO:0000313" key="2">
    <source>
        <dbReference type="Proteomes" id="UP000290288"/>
    </source>
</evidence>
<dbReference type="AlphaFoldDB" id="A0A4Q2D616"/>
<keyword evidence="2" id="KW-1185">Reference proteome</keyword>
<dbReference type="EMBL" id="SDEE01000823">
    <property type="protein sequence ID" value="RXW13824.1"/>
    <property type="molecule type" value="Genomic_DNA"/>
</dbReference>
<dbReference type="STRING" id="2316362.A0A4Q2D616"/>
<name>A0A4Q2D616_9AGAR</name>
<gene>
    <name evidence="1" type="ORF">EST38_g12032</name>
</gene>